<gene>
    <name evidence="1" type="primary">CEP15</name>
</gene>
<dbReference type="Proteomes" id="UP000008225">
    <property type="component" value="Chromosome 15"/>
</dbReference>
<dbReference type="FunCoup" id="F7GD51">
    <property type="interactions" value="84"/>
</dbReference>
<dbReference type="AlphaFoldDB" id="F7GD51"/>
<keyword evidence="2" id="KW-1185">Reference proteome</keyword>
<sequence length="140" mass="16570">MTSLFAQEIRLSKRHEEIVSQRLMLLQQMENKLGNQHTEKASQLQIVETAFKRNLSLLKDIEAAEKSLQTRMHPIPRPEVVSLETRYWASVEEYIPKWERSEGTRQSFLQYLLNRTVGWVLFLDLRNAEVKKIHKDPCLH</sequence>
<proteinExistence type="predicted"/>
<dbReference type="GeneTree" id="ENSGT00390000005214"/>
<evidence type="ECO:0000313" key="1">
    <source>
        <dbReference type="Ensembl" id="ENSCJAP00000036535.4"/>
    </source>
</evidence>
<dbReference type="eggNOG" id="ENOG502S7A9">
    <property type="taxonomic scope" value="Eukaryota"/>
</dbReference>
<dbReference type="PANTHER" id="PTHR14286">
    <property type="entry name" value="GENE, 49355-RELATED"/>
    <property type="match status" value="1"/>
</dbReference>
<dbReference type="InterPro" id="IPR028006">
    <property type="entry name" value="CEP15-like"/>
</dbReference>
<reference evidence="1" key="2">
    <citation type="submission" date="2025-08" db="UniProtKB">
        <authorList>
            <consortium name="Ensembl"/>
        </authorList>
    </citation>
    <scope>IDENTIFICATION</scope>
</reference>
<name>F7GD51_CALJA</name>
<dbReference type="Bgee" id="ENSCJAG00000068672">
    <property type="expression patterns" value="Expressed in frontal cortex and 6 other cell types or tissues"/>
</dbReference>
<evidence type="ECO:0000313" key="2">
    <source>
        <dbReference type="Proteomes" id="UP000008225"/>
    </source>
</evidence>
<reference evidence="1" key="3">
    <citation type="submission" date="2025-09" db="UniProtKB">
        <authorList>
            <consortium name="Ensembl"/>
        </authorList>
    </citation>
    <scope>IDENTIFICATION</scope>
</reference>
<dbReference type="Ensembl" id="ENSCJAT00000038591.5">
    <property type="protein sequence ID" value="ENSCJAP00000036535.4"/>
    <property type="gene ID" value="ENSCJAG00000068672.2"/>
</dbReference>
<dbReference type="Pfam" id="PF15134">
    <property type="entry name" value="CEP15-like"/>
    <property type="match status" value="1"/>
</dbReference>
<accession>F7GD51</accession>
<dbReference type="InParanoid" id="F7GD51"/>
<dbReference type="HOGENOM" id="CLU_133336_0_0_1"/>
<dbReference type="PANTHER" id="PTHR14286:SF2">
    <property type="entry name" value="CENTROSOMAL PROTEIN 15 KDA"/>
    <property type="match status" value="1"/>
</dbReference>
<dbReference type="STRING" id="9483.ENSCJAP00000036535"/>
<organism evidence="1 2">
    <name type="scientific">Callithrix jacchus</name>
    <name type="common">White-tufted-ear marmoset</name>
    <name type="synonym">Simia Jacchus</name>
    <dbReference type="NCBI Taxonomy" id="9483"/>
    <lineage>
        <taxon>Eukaryota</taxon>
        <taxon>Metazoa</taxon>
        <taxon>Chordata</taxon>
        <taxon>Craniata</taxon>
        <taxon>Vertebrata</taxon>
        <taxon>Euteleostomi</taxon>
        <taxon>Mammalia</taxon>
        <taxon>Eutheria</taxon>
        <taxon>Euarchontoglires</taxon>
        <taxon>Primates</taxon>
        <taxon>Haplorrhini</taxon>
        <taxon>Platyrrhini</taxon>
        <taxon>Cebidae</taxon>
        <taxon>Callitrichinae</taxon>
        <taxon>Callithrix</taxon>
        <taxon>Callithrix</taxon>
    </lineage>
</organism>
<reference evidence="1" key="1">
    <citation type="submission" date="2009-03" db="EMBL/GenBank/DDBJ databases">
        <authorList>
            <person name="Warren W."/>
            <person name="Ye L."/>
            <person name="Minx P."/>
            <person name="Worley K."/>
            <person name="Gibbs R."/>
            <person name="Wilson R.K."/>
        </authorList>
    </citation>
    <scope>NUCLEOTIDE SEQUENCE [LARGE SCALE GENOMIC DNA]</scope>
</reference>
<protein>
    <submittedName>
        <fullName evidence="1">Centrosomal protein 15</fullName>
    </submittedName>
</protein>